<dbReference type="InterPro" id="IPR003594">
    <property type="entry name" value="HATPase_dom"/>
</dbReference>
<keyword evidence="10" id="KW-0067">ATP-binding</keyword>
<dbReference type="PANTHER" id="PTHR45436:SF5">
    <property type="entry name" value="SENSOR HISTIDINE KINASE TRCS"/>
    <property type="match status" value="1"/>
</dbReference>
<gene>
    <name evidence="10" type="ORF">ACFO3J_22620</name>
</gene>
<sequence>MRTAWAFVFPLAAVIAAAAACGWAATRAATADRPLITATGGAGAVLLGIVVALALSRRRLARELRFQVAELRAEAFQEAERQAELTRLASIDLEAAQRAARATEVQRRTAAEAQLSLRAALKAETARAAALEGETARLTEVTIPLAVDRLRAGGSADTVMSRLPQPTGPAHQRLLGVLIREIAKSERMRAAGMAACASAASRMQALTTGMLADLREMEDRLGEEVLGDLLHLDHCTAQTGRLADSVAVLTGSRSGRRWTKPIVMESVLRGAMGRIGAYQRVRLHSTSTAAVAGYAAEGVMHALAELMDNACNFSPPTEEVHVYVQETHSGVVITIEDAGLVMPDATLLRAQKLVSGDPLDLRALSGTRLGLAVVGCLARKHGLLISFRPSSRGGTGVVVLIPPKILTQSPAEHAADYPADEGGYGTGEGYQTEGGERYAPGDGASPQEHSPAHARPAQSWQAAAVPLPKRARGQTLAASQHGDLTADPSAAWLDPSPEEAARAARSRAGAGARFSAFRDAAAGRSVPEGRTSQGAGQDPGQAADQGPGAAAPAGRTASGEGTFASTFSAGRRYAAEVDRDADTDYLTDADYAADYAAGGGYGSGGTGVHRGFGGHDGAGEFGGQDGGAGDTVPTGPPPGGDSVT</sequence>
<dbReference type="InterPro" id="IPR036890">
    <property type="entry name" value="HATPase_C_sf"/>
</dbReference>
<evidence type="ECO:0000256" key="3">
    <source>
        <dbReference type="ARBA" id="ARBA00022553"/>
    </source>
</evidence>
<comment type="caution">
    <text evidence="10">The sequence shown here is derived from an EMBL/GenBank/DDBJ whole genome shotgun (WGS) entry which is preliminary data.</text>
</comment>
<evidence type="ECO:0000313" key="11">
    <source>
        <dbReference type="Proteomes" id="UP001595765"/>
    </source>
</evidence>
<feature type="region of interest" description="Disordered" evidence="6">
    <location>
        <begin position="518"/>
        <end position="563"/>
    </location>
</feature>
<evidence type="ECO:0000259" key="9">
    <source>
        <dbReference type="SMART" id="SM00387"/>
    </source>
</evidence>
<keyword evidence="7" id="KW-1133">Transmembrane helix</keyword>
<evidence type="ECO:0000256" key="2">
    <source>
        <dbReference type="ARBA" id="ARBA00012438"/>
    </source>
</evidence>
<feature type="compositionally biased region" description="Gly residues" evidence="6">
    <location>
        <begin position="608"/>
        <end position="629"/>
    </location>
</feature>
<dbReference type="RefSeq" id="WP_386432049.1">
    <property type="nucleotide sequence ID" value="NZ_JBHSBB010000014.1"/>
</dbReference>
<feature type="transmembrane region" description="Helical" evidence="7">
    <location>
        <begin position="34"/>
        <end position="55"/>
    </location>
</feature>
<protein>
    <recommendedName>
        <fullName evidence="2">histidine kinase</fullName>
        <ecNumber evidence="2">2.7.13.3</ecNumber>
    </recommendedName>
</protein>
<evidence type="ECO:0000256" key="6">
    <source>
        <dbReference type="SAM" id="MobiDB-lite"/>
    </source>
</evidence>
<organism evidence="10 11">
    <name type="scientific">Streptomyces polygonati</name>
    <dbReference type="NCBI Taxonomy" id="1617087"/>
    <lineage>
        <taxon>Bacteria</taxon>
        <taxon>Bacillati</taxon>
        <taxon>Actinomycetota</taxon>
        <taxon>Actinomycetes</taxon>
        <taxon>Kitasatosporales</taxon>
        <taxon>Streptomycetaceae</taxon>
        <taxon>Streptomyces</taxon>
    </lineage>
</organism>
<dbReference type="EC" id="2.7.13.3" evidence="2"/>
<keyword evidence="7" id="KW-0472">Membrane</keyword>
<dbReference type="GO" id="GO:0005524">
    <property type="term" value="F:ATP binding"/>
    <property type="evidence" value="ECO:0007669"/>
    <property type="project" value="UniProtKB-KW"/>
</dbReference>
<evidence type="ECO:0000256" key="7">
    <source>
        <dbReference type="SAM" id="Phobius"/>
    </source>
</evidence>
<dbReference type="PANTHER" id="PTHR45436">
    <property type="entry name" value="SENSOR HISTIDINE KINASE YKOH"/>
    <property type="match status" value="1"/>
</dbReference>
<feature type="region of interest" description="Disordered" evidence="6">
    <location>
        <begin position="608"/>
        <end position="644"/>
    </location>
</feature>
<dbReference type="SUPFAM" id="SSF55874">
    <property type="entry name" value="ATPase domain of HSP90 chaperone/DNA topoisomerase II/histidine kinase"/>
    <property type="match status" value="1"/>
</dbReference>
<keyword evidence="7" id="KW-0812">Transmembrane</keyword>
<proteinExistence type="predicted"/>
<accession>A0ABV8HTF9</accession>
<keyword evidence="3" id="KW-0597">Phosphoprotein</keyword>
<feature type="signal peptide" evidence="8">
    <location>
        <begin position="1"/>
        <end position="20"/>
    </location>
</feature>
<dbReference type="SMART" id="SM00387">
    <property type="entry name" value="HATPase_c"/>
    <property type="match status" value="1"/>
</dbReference>
<feature type="domain" description="Histidine kinase/HSP90-like ATPase" evidence="9">
    <location>
        <begin position="294"/>
        <end position="405"/>
    </location>
</feature>
<feature type="chain" id="PRO_5045966624" description="histidine kinase" evidence="8">
    <location>
        <begin position="21"/>
        <end position="644"/>
    </location>
</feature>
<evidence type="ECO:0000256" key="4">
    <source>
        <dbReference type="ARBA" id="ARBA00022679"/>
    </source>
</evidence>
<dbReference type="Gene3D" id="3.30.565.10">
    <property type="entry name" value="Histidine kinase-like ATPase, C-terminal domain"/>
    <property type="match status" value="1"/>
</dbReference>
<feature type="compositionally biased region" description="Pro residues" evidence="6">
    <location>
        <begin position="634"/>
        <end position="644"/>
    </location>
</feature>
<evidence type="ECO:0000256" key="1">
    <source>
        <dbReference type="ARBA" id="ARBA00000085"/>
    </source>
</evidence>
<keyword evidence="11" id="KW-1185">Reference proteome</keyword>
<keyword evidence="4" id="KW-0808">Transferase</keyword>
<dbReference type="InterPro" id="IPR050428">
    <property type="entry name" value="TCS_sensor_his_kinase"/>
</dbReference>
<keyword evidence="5" id="KW-0418">Kinase</keyword>
<evidence type="ECO:0000256" key="5">
    <source>
        <dbReference type="ARBA" id="ARBA00022777"/>
    </source>
</evidence>
<keyword evidence="8" id="KW-0732">Signal</keyword>
<name>A0ABV8HTF9_9ACTN</name>
<feature type="region of interest" description="Disordered" evidence="6">
    <location>
        <begin position="409"/>
        <end position="498"/>
    </location>
</feature>
<comment type="catalytic activity">
    <reaction evidence="1">
        <text>ATP + protein L-histidine = ADP + protein N-phospho-L-histidine.</text>
        <dbReference type="EC" id="2.7.13.3"/>
    </reaction>
</comment>
<reference evidence="11" key="1">
    <citation type="journal article" date="2019" name="Int. J. Syst. Evol. Microbiol.">
        <title>The Global Catalogue of Microorganisms (GCM) 10K type strain sequencing project: providing services to taxonomists for standard genome sequencing and annotation.</title>
        <authorList>
            <consortium name="The Broad Institute Genomics Platform"/>
            <consortium name="The Broad Institute Genome Sequencing Center for Infectious Disease"/>
            <person name="Wu L."/>
            <person name="Ma J."/>
        </authorList>
    </citation>
    <scope>NUCLEOTIDE SEQUENCE [LARGE SCALE GENOMIC DNA]</scope>
    <source>
        <strain evidence="11">CGMCC 4.7237</strain>
    </source>
</reference>
<dbReference type="Proteomes" id="UP001595765">
    <property type="component" value="Unassembled WGS sequence"/>
</dbReference>
<dbReference type="PROSITE" id="PS51257">
    <property type="entry name" value="PROKAR_LIPOPROTEIN"/>
    <property type="match status" value="1"/>
</dbReference>
<dbReference type="Pfam" id="PF02518">
    <property type="entry name" value="HATPase_c"/>
    <property type="match status" value="1"/>
</dbReference>
<dbReference type="EMBL" id="JBHSBB010000014">
    <property type="protein sequence ID" value="MFC4034247.1"/>
    <property type="molecule type" value="Genomic_DNA"/>
</dbReference>
<feature type="compositionally biased region" description="Low complexity" evidence="6">
    <location>
        <begin position="533"/>
        <end position="554"/>
    </location>
</feature>
<evidence type="ECO:0000313" key="10">
    <source>
        <dbReference type="EMBL" id="MFC4034247.1"/>
    </source>
</evidence>
<evidence type="ECO:0000256" key="8">
    <source>
        <dbReference type="SAM" id="SignalP"/>
    </source>
</evidence>
<keyword evidence="10" id="KW-0547">Nucleotide-binding</keyword>